<protein>
    <recommendedName>
        <fullName evidence="3">NACHT domain-containing protein</fullName>
    </recommendedName>
</protein>
<dbReference type="PANTHER" id="PTHR10039">
    <property type="entry name" value="AMELOGENIN"/>
    <property type="match status" value="1"/>
</dbReference>
<proteinExistence type="predicted"/>
<keyword evidence="2" id="KW-1185">Reference proteome</keyword>
<name>A0ABR1PAF0_DIAER</name>
<accession>A0ABR1PAF0</accession>
<evidence type="ECO:0000313" key="2">
    <source>
        <dbReference type="Proteomes" id="UP001430848"/>
    </source>
</evidence>
<organism evidence="1 2">
    <name type="scientific">Diaporthe eres</name>
    <name type="common">Phomopsis oblonga</name>
    <dbReference type="NCBI Taxonomy" id="83184"/>
    <lineage>
        <taxon>Eukaryota</taxon>
        <taxon>Fungi</taxon>
        <taxon>Dikarya</taxon>
        <taxon>Ascomycota</taxon>
        <taxon>Pezizomycotina</taxon>
        <taxon>Sordariomycetes</taxon>
        <taxon>Sordariomycetidae</taxon>
        <taxon>Diaporthales</taxon>
        <taxon>Diaporthaceae</taxon>
        <taxon>Diaporthe</taxon>
        <taxon>Diaporthe eres species complex</taxon>
    </lineage>
</organism>
<dbReference type="EMBL" id="JAKNSF020000026">
    <property type="protein sequence ID" value="KAK7730290.1"/>
    <property type="molecule type" value="Genomic_DNA"/>
</dbReference>
<gene>
    <name evidence="1" type="ORF">SLS63_005860</name>
</gene>
<evidence type="ECO:0008006" key="3">
    <source>
        <dbReference type="Google" id="ProtNLM"/>
    </source>
</evidence>
<comment type="caution">
    <text evidence="1">The sequence shown here is derived from an EMBL/GenBank/DDBJ whole genome shotgun (WGS) entry which is preliminary data.</text>
</comment>
<reference evidence="1 2" key="1">
    <citation type="submission" date="2024-02" db="EMBL/GenBank/DDBJ databases">
        <title>De novo assembly and annotation of 12 fungi associated with fruit tree decline syndrome in Ontario, Canada.</title>
        <authorList>
            <person name="Sulman M."/>
            <person name="Ellouze W."/>
            <person name="Ilyukhin E."/>
        </authorList>
    </citation>
    <scope>NUCLEOTIDE SEQUENCE [LARGE SCALE GENOMIC DNA]</scope>
    <source>
        <strain evidence="1 2">M169</strain>
    </source>
</reference>
<dbReference type="Proteomes" id="UP001430848">
    <property type="component" value="Unassembled WGS sequence"/>
</dbReference>
<evidence type="ECO:0000313" key="1">
    <source>
        <dbReference type="EMBL" id="KAK7730290.1"/>
    </source>
</evidence>
<sequence>MSLLHVDCIRNRPLFIFLDALDECQDTEQCSVPDAEDVFKFLDKLSEKSANIRICLSIRNGVRFERFLKTTSIIDVSDHNEPSIRSYLETQLMTTISPPKFRPDFRPELLSTLTRQSSGMFLWARLVVSKIKGTPSSEQKILAVVKDTPTKLEDLYTDLLDHAMLEGSQETLVLLQLLHVAVKPITLADVQSALLYSRDSDDQFSDDLEDFTLESFGDYIFDLTAGLVEVCPNVATSGSNAAAAGNRRPIAVRNLSFTTPRNATAPNDVIKIVIFSAEHSSPPSIVDGKKQLEK</sequence>